<keyword evidence="2" id="KW-1185">Reference proteome</keyword>
<comment type="caution">
    <text evidence="1">The sequence shown here is derived from an EMBL/GenBank/DDBJ whole genome shotgun (WGS) entry which is preliminary data.</text>
</comment>
<organism evidence="1 2">
    <name type="scientific">Lentinula lateritia</name>
    <dbReference type="NCBI Taxonomy" id="40482"/>
    <lineage>
        <taxon>Eukaryota</taxon>
        <taxon>Fungi</taxon>
        <taxon>Dikarya</taxon>
        <taxon>Basidiomycota</taxon>
        <taxon>Agaricomycotina</taxon>
        <taxon>Agaricomycetes</taxon>
        <taxon>Agaricomycetidae</taxon>
        <taxon>Agaricales</taxon>
        <taxon>Marasmiineae</taxon>
        <taxon>Omphalotaceae</taxon>
        <taxon>Lentinula</taxon>
    </lineage>
</organism>
<sequence>LGHIPLVIGMPVMITQNFDVEAGIVNGCQGTLKSIRYRTDSKGRRHAISCVVRTENTTSSTPLPLIDNNNDFVVLEDKISMSF</sequence>
<evidence type="ECO:0000313" key="2">
    <source>
        <dbReference type="Proteomes" id="UP001150217"/>
    </source>
</evidence>
<evidence type="ECO:0008006" key="3">
    <source>
        <dbReference type="Google" id="ProtNLM"/>
    </source>
</evidence>
<feature type="non-terminal residue" evidence="1">
    <location>
        <position position="1"/>
    </location>
</feature>
<reference evidence="1" key="1">
    <citation type="submission" date="2022-08" db="EMBL/GenBank/DDBJ databases">
        <title>A Global Phylogenomic Analysis of the Shiitake Genus Lentinula.</title>
        <authorList>
            <consortium name="DOE Joint Genome Institute"/>
            <person name="Sierra-Patev S."/>
            <person name="Min B."/>
            <person name="Naranjo-Ortiz M."/>
            <person name="Looney B."/>
            <person name="Konkel Z."/>
            <person name="Slot J.C."/>
            <person name="Sakamoto Y."/>
            <person name="Steenwyk J.L."/>
            <person name="Rokas A."/>
            <person name="Carro J."/>
            <person name="Camarero S."/>
            <person name="Ferreira P."/>
            <person name="Molpeceres G."/>
            <person name="Ruiz-Duenas F.J."/>
            <person name="Serrano A."/>
            <person name="Henrissat B."/>
            <person name="Drula E."/>
            <person name="Hughes K.W."/>
            <person name="Mata J.L."/>
            <person name="Ishikawa N.K."/>
            <person name="Vargas-Isla R."/>
            <person name="Ushijima S."/>
            <person name="Smith C.A."/>
            <person name="Ahrendt S."/>
            <person name="Andreopoulos W."/>
            <person name="He G."/>
            <person name="Labutti K."/>
            <person name="Lipzen A."/>
            <person name="Ng V."/>
            <person name="Riley R."/>
            <person name="Sandor L."/>
            <person name="Barry K."/>
            <person name="Martinez A.T."/>
            <person name="Xiao Y."/>
            <person name="Gibbons J.G."/>
            <person name="Terashima K."/>
            <person name="Grigoriev I.V."/>
            <person name="Hibbett D.S."/>
        </authorList>
    </citation>
    <scope>NUCLEOTIDE SEQUENCE</scope>
    <source>
        <strain evidence="1">RHP3577 ss4</strain>
    </source>
</reference>
<accession>A0ABQ8VCG5</accession>
<gene>
    <name evidence="1" type="ORF">C8R41DRAFT_706067</name>
</gene>
<evidence type="ECO:0000313" key="1">
    <source>
        <dbReference type="EMBL" id="KAJ4477602.1"/>
    </source>
</evidence>
<feature type="non-terminal residue" evidence="1">
    <location>
        <position position="83"/>
    </location>
</feature>
<dbReference type="EMBL" id="JANVFT010000067">
    <property type="protein sequence ID" value="KAJ4477602.1"/>
    <property type="molecule type" value="Genomic_DNA"/>
</dbReference>
<name>A0ABQ8VCG5_9AGAR</name>
<protein>
    <recommendedName>
        <fullName evidence="3">ATP-dependent DNA helicase</fullName>
    </recommendedName>
</protein>
<dbReference type="Proteomes" id="UP001150217">
    <property type="component" value="Unassembled WGS sequence"/>
</dbReference>
<proteinExistence type="predicted"/>